<gene>
    <name evidence="1" type="ORF">DPEC_G00331870</name>
</gene>
<reference evidence="1" key="1">
    <citation type="submission" date="2021-05" db="EMBL/GenBank/DDBJ databases">
        <authorList>
            <person name="Pan Q."/>
            <person name="Jouanno E."/>
            <person name="Zahm M."/>
            <person name="Klopp C."/>
            <person name="Cabau C."/>
            <person name="Louis A."/>
            <person name="Berthelot C."/>
            <person name="Parey E."/>
            <person name="Roest Crollius H."/>
            <person name="Montfort J."/>
            <person name="Robinson-Rechavi M."/>
            <person name="Bouchez O."/>
            <person name="Lampietro C."/>
            <person name="Lopez Roques C."/>
            <person name="Donnadieu C."/>
            <person name="Postlethwait J."/>
            <person name="Bobe J."/>
            <person name="Dillon D."/>
            <person name="Chandos A."/>
            <person name="von Hippel F."/>
            <person name="Guiguen Y."/>
        </authorList>
    </citation>
    <scope>NUCLEOTIDE SEQUENCE</scope>
    <source>
        <strain evidence="1">YG-Jan2019</strain>
    </source>
</reference>
<comment type="caution">
    <text evidence="1">The sequence shown here is derived from an EMBL/GenBank/DDBJ whole genome shotgun (WGS) entry which is preliminary data.</text>
</comment>
<protein>
    <submittedName>
        <fullName evidence="1">Uncharacterized protein</fullName>
    </submittedName>
</protein>
<keyword evidence="2" id="KW-1185">Reference proteome</keyword>
<proteinExistence type="predicted"/>
<dbReference type="Proteomes" id="UP001157502">
    <property type="component" value="Chromosome 33"/>
</dbReference>
<organism evidence="1 2">
    <name type="scientific">Dallia pectoralis</name>
    <name type="common">Alaska blackfish</name>
    <dbReference type="NCBI Taxonomy" id="75939"/>
    <lineage>
        <taxon>Eukaryota</taxon>
        <taxon>Metazoa</taxon>
        <taxon>Chordata</taxon>
        <taxon>Craniata</taxon>
        <taxon>Vertebrata</taxon>
        <taxon>Euteleostomi</taxon>
        <taxon>Actinopterygii</taxon>
        <taxon>Neopterygii</taxon>
        <taxon>Teleostei</taxon>
        <taxon>Protacanthopterygii</taxon>
        <taxon>Esociformes</taxon>
        <taxon>Umbridae</taxon>
        <taxon>Dallia</taxon>
    </lineage>
</organism>
<accession>A0ACC2F5Y1</accession>
<evidence type="ECO:0000313" key="2">
    <source>
        <dbReference type="Proteomes" id="UP001157502"/>
    </source>
</evidence>
<evidence type="ECO:0000313" key="1">
    <source>
        <dbReference type="EMBL" id="KAJ7986774.1"/>
    </source>
</evidence>
<sequence length="118" mass="13218">MFTFALGLLRTCHIYSDHIPYSCLRPDSSSIPDLKQSFPENYSRQRSLIRCPTEGLGAIRPAGTLPQQNEELQNPLKMLFNHMGVSDVEENHSCKCLNTFAAGFTHNTFLIFPALTAS</sequence>
<dbReference type="EMBL" id="CM055760">
    <property type="protein sequence ID" value="KAJ7986774.1"/>
    <property type="molecule type" value="Genomic_DNA"/>
</dbReference>
<name>A0ACC2F5Y1_DALPE</name>